<dbReference type="CDD" id="cd07989">
    <property type="entry name" value="LPLAT_AGPAT-like"/>
    <property type="match status" value="1"/>
</dbReference>
<dbReference type="AlphaFoldDB" id="A0A0H0XSM1"/>
<dbReference type="STRING" id="874156.GCA_001021555_00180"/>
<dbReference type="GO" id="GO:0006654">
    <property type="term" value="P:phosphatidic acid biosynthetic process"/>
    <property type="evidence" value="ECO:0007669"/>
    <property type="project" value="TreeGrafter"/>
</dbReference>
<keyword evidence="4" id="KW-1133">Transmembrane helix</keyword>
<dbReference type="SUPFAM" id="SSF69593">
    <property type="entry name" value="Glycerol-3-phosphate (1)-acyltransferase"/>
    <property type="match status" value="1"/>
</dbReference>
<dbReference type="InterPro" id="IPR002123">
    <property type="entry name" value="Plipid/glycerol_acylTrfase"/>
</dbReference>
<evidence type="ECO:0000313" key="7">
    <source>
        <dbReference type="Proteomes" id="UP000053455"/>
    </source>
</evidence>
<feature type="domain" description="Phospholipid/glycerol acyltransferase" evidence="5">
    <location>
        <begin position="69"/>
        <end position="183"/>
    </location>
</feature>
<feature type="transmembrane region" description="Helical" evidence="4">
    <location>
        <begin position="7"/>
        <end position="30"/>
    </location>
</feature>
<dbReference type="PATRIC" id="fig|874156.12.peg.1136"/>
<protein>
    <recommendedName>
        <fullName evidence="5">Phospholipid/glycerol acyltransferase domain-containing protein</fullName>
    </recommendedName>
</protein>
<dbReference type="PANTHER" id="PTHR10434:SF66">
    <property type="entry name" value="PHOSPHOLIPID_GLYCEROL ACYLTRANSFERASE DOMAIN-CONTAINING PROTEIN"/>
    <property type="match status" value="1"/>
</dbReference>
<accession>A0A0H0XSM1</accession>
<dbReference type="GO" id="GO:0003841">
    <property type="term" value="F:1-acylglycerol-3-phosphate O-acyltransferase activity"/>
    <property type="evidence" value="ECO:0007669"/>
    <property type="project" value="TreeGrafter"/>
</dbReference>
<evidence type="ECO:0000259" key="5">
    <source>
        <dbReference type="SMART" id="SM00563"/>
    </source>
</evidence>
<proteinExistence type="predicted"/>
<evidence type="ECO:0000256" key="1">
    <source>
        <dbReference type="ARBA" id="ARBA00005189"/>
    </source>
</evidence>
<evidence type="ECO:0000256" key="4">
    <source>
        <dbReference type="SAM" id="Phobius"/>
    </source>
</evidence>
<keyword evidence="2" id="KW-0808">Transferase</keyword>
<comment type="caution">
    <text evidence="6">The sequence shown here is derived from an EMBL/GenBank/DDBJ whole genome shotgun (WGS) entry which is preliminary data.</text>
</comment>
<dbReference type="RefSeq" id="WP_047092812.1">
    <property type="nucleotide sequence ID" value="NZ_LBHU01000001.1"/>
</dbReference>
<keyword evidence="3" id="KW-0012">Acyltransferase</keyword>
<dbReference type="Pfam" id="PF01553">
    <property type="entry name" value="Acyltransferase"/>
    <property type="match status" value="1"/>
</dbReference>
<organism evidence="6 7">
    <name type="scientific">Aurantiacibacter marinus</name>
    <dbReference type="NCBI Taxonomy" id="874156"/>
    <lineage>
        <taxon>Bacteria</taxon>
        <taxon>Pseudomonadati</taxon>
        <taxon>Pseudomonadota</taxon>
        <taxon>Alphaproteobacteria</taxon>
        <taxon>Sphingomonadales</taxon>
        <taxon>Erythrobacteraceae</taxon>
        <taxon>Aurantiacibacter</taxon>
    </lineage>
</organism>
<keyword evidence="4" id="KW-0472">Membrane</keyword>
<evidence type="ECO:0000313" key="6">
    <source>
        <dbReference type="EMBL" id="KLI64942.1"/>
    </source>
</evidence>
<evidence type="ECO:0000256" key="3">
    <source>
        <dbReference type="ARBA" id="ARBA00023315"/>
    </source>
</evidence>
<gene>
    <name evidence="6" type="ORF">AAV99_05475</name>
</gene>
<dbReference type="OrthoDB" id="5290997at2"/>
<name>A0A0H0XSM1_9SPHN</name>
<keyword evidence="4" id="KW-0812">Transmembrane</keyword>
<reference evidence="6 7" key="1">
    <citation type="submission" date="2015-04" db="EMBL/GenBank/DDBJ databases">
        <title>The draft genome sequence of Erythrobacter marinus HWDM-33.</title>
        <authorList>
            <person name="Zhuang L."/>
            <person name="Liu Y."/>
            <person name="Shao Z."/>
        </authorList>
    </citation>
    <scope>NUCLEOTIDE SEQUENCE [LARGE SCALE GENOMIC DNA]</scope>
    <source>
        <strain evidence="6 7">HWDM-33</strain>
    </source>
</reference>
<sequence>MIVPRNIAFYIAFYGGSLLISVAAAAATYVRPIWVRPICDTWSSWHHWCCTRLLGITIRETGTRPTMPVLYAIKHESFFEAIALAHTFDHPAGVAKAELFDLPFWGRAGLAYGLIPVARDQGATALRAMLRAGKSAIAQGRSIVIFPEGTRVPHGEHRELRSGFAGLYKLFRLPVVPVAINSGPIYRRFWKPKGTVTWHFGEAIEPGLPREEVERRVHEAINTLNGDPQIASAPAGEVA</sequence>
<evidence type="ECO:0000256" key="2">
    <source>
        <dbReference type="ARBA" id="ARBA00022679"/>
    </source>
</evidence>
<keyword evidence="7" id="KW-1185">Reference proteome</keyword>
<dbReference type="PANTHER" id="PTHR10434">
    <property type="entry name" value="1-ACYL-SN-GLYCEROL-3-PHOSPHATE ACYLTRANSFERASE"/>
    <property type="match status" value="1"/>
</dbReference>
<dbReference type="Proteomes" id="UP000053455">
    <property type="component" value="Unassembled WGS sequence"/>
</dbReference>
<comment type="pathway">
    <text evidence="1">Lipid metabolism.</text>
</comment>
<dbReference type="EMBL" id="LBHU01000001">
    <property type="protein sequence ID" value="KLI64942.1"/>
    <property type="molecule type" value="Genomic_DNA"/>
</dbReference>
<dbReference type="SMART" id="SM00563">
    <property type="entry name" value="PlsC"/>
    <property type="match status" value="1"/>
</dbReference>